<dbReference type="EMBL" id="JBFAIH010000004">
    <property type="protein sequence ID" value="MEV0363098.1"/>
    <property type="molecule type" value="Genomic_DNA"/>
</dbReference>
<dbReference type="RefSeq" id="WP_357976702.1">
    <property type="nucleotide sequence ID" value="NZ_JBFAIH010000004.1"/>
</dbReference>
<keyword evidence="2" id="KW-1133">Transmembrane helix</keyword>
<evidence type="ECO:0000313" key="5">
    <source>
        <dbReference type="Proteomes" id="UP001551658"/>
    </source>
</evidence>
<evidence type="ECO:0000256" key="1">
    <source>
        <dbReference type="SAM" id="MobiDB-lite"/>
    </source>
</evidence>
<organism evidence="4 5">
    <name type="scientific">Nocardia fusca</name>
    <dbReference type="NCBI Taxonomy" id="941183"/>
    <lineage>
        <taxon>Bacteria</taxon>
        <taxon>Bacillati</taxon>
        <taxon>Actinomycetota</taxon>
        <taxon>Actinomycetes</taxon>
        <taxon>Mycobacteriales</taxon>
        <taxon>Nocardiaceae</taxon>
        <taxon>Nocardia</taxon>
    </lineage>
</organism>
<keyword evidence="2" id="KW-0812">Transmembrane</keyword>
<comment type="caution">
    <text evidence="4">The sequence shown here is derived from an EMBL/GenBank/DDBJ whole genome shotgun (WGS) entry which is preliminary data.</text>
</comment>
<reference evidence="4 5" key="1">
    <citation type="submission" date="2024-06" db="EMBL/GenBank/DDBJ databases">
        <title>The Natural Products Discovery Center: Release of the First 8490 Sequenced Strains for Exploring Actinobacteria Biosynthetic Diversity.</title>
        <authorList>
            <person name="Kalkreuter E."/>
            <person name="Kautsar S.A."/>
            <person name="Yang D."/>
            <person name="Bader C.D."/>
            <person name="Teijaro C.N."/>
            <person name="Fluegel L."/>
            <person name="Davis C.M."/>
            <person name="Simpson J.R."/>
            <person name="Lauterbach L."/>
            <person name="Steele A.D."/>
            <person name="Gui C."/>
            <person name="Meng S."/>
            <person name="Li G."/>
            <person name="Viehrig K."/>
            <person name="Ye F."/>
            <person name="Su P."/>
            <person name="Kiefer A.F."/>
            <person name="Nichols A."/>
            <person name="Cepeda A.J."/>
            <person name="Yan W."/>
            <person name="Fan B."/>
            <person name="Jiang Y."/>
            <person name="Adhikari A."/>
            <person name="Zheng C.-J."/>
            <person name="Schuster L."/>
            <person name="Cowan T.M."/>
            <person name="Smanski M.J."/>
            <person name="Chevrette M.G."/>
            <person name="De Carvalho L.P.S."/>
            <person name="Shen B."/>
        </authorList>
    </citation>
    <scope>NUCLEOTIDE SEQUENCE [LARGE SCALE GENOMIC DNA]</scope>
    <source>
        <strain evidence="4 5">NPDC050671</strain>
    </source>
</reference>
<feature type="compositionally biased region" description="Basic and acidic residues" evidence="1">
    <location>
        <begin position="96"/>
        <end position="106"/>
    </location>
</feature>
<keyword evidence="2" id="KW-0472">Membrane</keyword>
<feature type="domain" description="Cysteine-rich CPCC" evidence="3">
    <location>
        <begin position="63"/>
        <end position="109"/>
    </location>
</feature>
<proteinExistence type="predicted"/>
<dbReference type="Proteomes" id="UP001551658">
    <property type="component" value="Unassembled WGS sequence"/>
</dbReference>
<feature type="region of interest" description="Disordered" evidence="1">
    <location>
        <begin position="96"/>
        <end position="116"/>
    </location>
</feature>
<name>A0ABV3F632_9NOCA</name>
<feature type="transmembrane region" description="Helical" evidence="2">
    <location>
        <begin position="12"/>
        <end position="30"/>
    </location>
</feature>
<dbReference type="Pfam" id="PF14206">
    <property type="entry name" value="Cys_rich_CPCC"/>
    <property type="match status" value="1"/>
</dbReference>
<sequence>MVLQYINALKWPVIAALAIFFFHTPVRTMLRQVQRLRVAAFGAEAEIERQAEVLAADVAAAADRVQLRWPTIPGGANRISLVETQRDYRDFSACDDTGRTHARSPEADEPLDPAWRPIDPARDHFEDPRTGLRQPWPDDPTTLYWWLPTFWRRNAHNK</sequence>
<protein>
    <submittedName>
        <fullName evidence="4">CPCC family cysteine-rich protein</fullName>
    </submittedName>
</protein>
<gene>
    <name evidence="4" type="ORF">AB0H72_10395</name>
</gene>
<accession>A0ABV3F632</accession>
<dbReference type="InterPro" id="IPR025983">
    <property type="entry name" value="Cys_rich_CPCC"/>
</dbReference>
<keyword evidence="5" id="KW-1185">Reference proteome</keyword>
<evidence type="ECO:0000259" key="3">
    <source>
        <dbReference type="Pfam" id="PF14206"/>
    </source>
</evidence>
<evidence type="ECO:0000256" key="2">
    <source>
        <dbReference type="SAM" id="Phobius"/>
    </source>
</evidence>
<evidence type="ECO:0000313" key="4">
    <source>
        <dbReference type="EMBL" id="MEV0363098.1"/>
    </source>
</evidence>